<dbReference type="PANTHER" id="PTHR42914:SF1">
    <property type="entry name" value="7-CYANO-7-DEAZAGUANINE SYNTHASE"/>
    <property type="match status" value="1"/>
</dbReference>
<keyword evidence="3 11" id="KW-0479">Metal-binding</keyword>
<keyword evidence="4 11" id="KW-0547">Nucleotide-binding</keyword>
<evidence type="ECO:0000256" key="2">
    <source>
        <dbReference type="ARBA" id="ARBA00022598"/>
    </source>
</evidence>
<feature type="binding site" evidence="11">
    <location>
        <position position="188"/>
    </location>
    <ligand>
        <name>Zn(2+)</name>
        <dbReference type="ChEBI" id="CHEBI:29105"/>
    </ligand>
</feature>
<dbReference type="PANTHER" id="PTHR42914">
    <property type="entry name" value="7-CYANO-7-DEAZAGUANINE SYNTHASE"/>
    <property type="match status" value="1"/>
</dbReference>
<dbReference type="NCBIfam" id="TIGR00364">
    <property type="entry name" value="7-cyano-7-deazaguanine synthase QueC"/>
    <property type="match status" value="1"/>
</dbReference>
<keyword evidence="7 11" id="KW-0067">ATP-binding</keyword>
<evidence type="ECO:0000256" key="8">
    <source>
        <dbReference type="ARBA" id="ARBA00037993"/>
    </source>
</evidence>
<evidence type="ECO:0000256" key="1">
    <source>
        <dbReference type="ARBA" id="ARBA00005061"/>
    </source>
</evidence>
<comment type="cofactor">
    <cofactor evidence="11">
        <name>Zn(2+)</name>
        <dbReference type="ChEBI" id="CHEBI:29105"/>
    </cofactor>
    <text evidence="11">Binds 1 zinc ion per subunit.</text>
</comment>
<organism evidence="12 13">
    <name type="scientific">Candidatus Aquitaenariimonas noxiae</name>
    <dbReference type="NCBI Taxonomy" id="1974741"/>
    <lineage>
        <taxon>Bacteria</taxon>
        <taxon>Pseudomonadati</taxon>
        <taxon>Candidatus Omnitrophota</taxon>
        <taxon>Candidatus Aquitaenariimonas</taxon>
    </lineage>
</organism>
<dbReference type="AlphaFoldDB" id="A0A2J0KYG7"/>
<dbReference type="Proteomes" id="UP000230052">
    <property type="component" value="Unassembled WGS sequence"/>
</dbReference>
<evidence type="ECO:0000256" key="6">
    <source>
        <dbReference type="ARBA" id="ARBA00022833"/>
    </source>
</evidence>
<comment type="function">
    <text evidence="11">Catalyzes the ATP-dependent conversion of 7-carboxy-7-deazaguanine (CDG) to 7-cyano-7-deazaguanine (preQ(0)).</text>
</comment>
<evidence type="ECO:0000256" key="5">
    <source>
        <dbReference type="ARBA" id="ARBA00022785"/>
    </source>
</evidence>
<dbReference type="SUPFAM" id="SSF52402">
    <property type="entry name" value="Adenine nucleotide alpha hydrolases-like"/>
    <property type="match status" value="1"/>
</dbReference>
<dbReference type="EC" id="6.3.4.20" evidence="9 11"/>
<dbReference type="HAMAP" id="MF_01633">
    <property type="entry name" value="QueC"/>
    <property type="match status" value="1"/>
</dbReference>
<dbReference type="EMBL" id="PEWV01000075">
    <property type="protein sequence ID" value="PIU40853.1"/>
    <property type="molecule type" value="Genomic_DNA"/>
</dbReference>
<evidence type="ECO:0000256" key="10">
    <source>
        <dbReference type="ARBA" id="ARBA00047890"/>
    </source>
</evidence>
<evidence type="ECO:0000256" key="3">
    <source>
        <dbReference type="ARBA" id="ARBA00022723"/>
    </source>
</evidence>
<feature type="binding site" evidence="11">
    <location>
        <position position="199"/>
    </location>
    <ligand>
        <name>Zn(2+)</name>
        <dbReference type="ChEBI" id="CHEBI:29105"/>
    </ligand>
</feature>
<protein>
    <recommendedName>
        <fullName evidence="9 11">7-cyano-7-deazaguanine synthase</fullName>
        <ecNumber evidence="9 11">6.3.4.20</ecNumber>
    </recommendedName>
    <alternativeName>
        <fullName evidence="11">7-cyano-7-carbaguanine synthase</fullName>
    </alternativeName>
    <alternativeName>
        <fullName evidence="11">PreQ(0) synthase</fullName>
    </alternativeName>
    <alternativeName>
        <fullName evidence="11">Queuosine biosynthesis protein QueC</fullName>
    </alternativeName>
</protein>
<feature type="binding site" evidence="11">
    <location>
        <position position="196"/>
    </location>
    <ligand>
        <name>Zn(2+)</name>
        <dbReference type="ChEBI" id="CHEBI:29105"/>
    </ligand>
</feature>
<keyword evidence="2 11" id="KW-0436">Ligase</keyword>
<dbReference type="InterPro" id="IPR018317">
    <property type="entry name" value="QueC"/>
</dbReference>
<evidence type="ECO:0000256" key="4">
    <source>
        <dbReference type="ARBA" id="ARBA00022741"/>
    </source>
</evidence>
<reference evidence="12 13" key="1">
    <citation type="submission" date="2017-09" db="EMBL/GenBank/DDBJ databases">
        <title>Depth-based differentiation of microbial function through sediment-hosted aquifers and enrichment of novel symbionts in the deep terrestrial subsurface.</title>
        <authorList>
            <person name="Probst A.J."/>
            <person name="Ladd B."/>
            <person name="Jarett J.K."/>
            <person name="Geller-Mcgrath D.E."/>
            <person name="Sieber C.M."/>
            <person name="Emerson J.B."/>
            <person name="Anantharaman K."/>
            <person name="Thomas B.C."/>
            <person name="Malmstrom R."/>
            <person name="Stieglmeier M."/>
            <person name="Klingl A."/>
            <person name="Woyke T."/>
            <person name="Ryan C.M."/>
            <person name="Banfield J.F."/>
        </authorList>
    </citation>
    <scope>NUCLEOTIDE SEQUENCE [LARGE SCALE GENOMIC DNA]</scope>
    <source>
        <strain evidence="12">CG07_land_8_20_14_0_80_42_15</strain>
    </source>
</reference>
<dbReference type="GO" id="GO:0008270">
    <property type="term" value="F:zinc ion binding"/>
    <property type="evidence" value="ECO:0007669"/>
    <property type="project" value="UniProtKB-UniRule"/>
</dbReference>
<evidence type="ECO:0000256" key="11">
    <source>
        <dbReference type="HAMAP-Rule" id="MF_01633"/>
    </source>
</evidence>
<dbReference type="UniPathway" id="UPA00391"/>
<name>A0A2J0KYG7_9BACT</name>
<feature type="binding site" evidence="11">
    <location>
        <position position="202"/>
    </location>
    <ligand>
        <name>Zn(2+)</name>
        <dbReference type="ChEBI" id="CHEBI:29105"/>
    </ligand>
</feature>
<dbReference type="PIRSF" id="PIRSF006293">
    <property type="entry name" value="ExsB"/>
    <property type="match status" value="1"/>
</dbReference>
<feature type="binding site" evidence="11">
    <location>
        <begin position="8"/>
        <end position="18"/>
    </location>
    <ligand>
        <name>ATP</name>
        <dbReference type="ChEBI" id="CHEBI:30616"/>
    </ligand>
</feature>
<dbReference type="GO" id="GO:0008616">
    <property type="term" value="P:tRNA queuosine(34) biosynthetic process"/>
    <property type="evidence" value="ECO:0007669"/>
    <property type="project" value="UniProtKB-UniRule"/>
</dbReference>
<proteinExistence type="inferred from homology"/>
<dbReference type="InterPro" id="IPR014729">
    <property type="entry name" value="Rossmann-like_a/b/a_fold"/>
</dbReference>
<gene>
    <name evidence="11 12" type="primary">queC</name>
    <name evidence="12" type="ORF">COS99_08075</name>
</gene>
<comment type="catalytic activity">
    <reaction evidence="10 11">
        <text>7-carboxy-7-carbaguanine + NH4(+) + 2 ATP = 7-cyano-7-carbaguanine + 2 AMP + 2 diphosphate + 2 H(+)</text>
        <dbReference type="Rhea" id="RHEA:27982"/>
        <dbReference type="ChEBI" id="CHEBI:15378"/>
        <dbReference type="ChEBI" id="CHEBI:28938"/>
        <dbReference type="ChEBI" id="CHEBI:30616"/>
        <dbReference type="ChEBI" id="CHEBI:33019"/>
        <dbReference type="ChEBI" id="CHEBI:45075"/>
        <dbReference type="ChEBI" id="CHEBI:61036"/>
        <dbReference type="ChEBI" id="CHEBI:456215"/>
        <dbReference type="EC" id="6.3.4.20"/>
    </reaction>
</comment>
<dbReference type="CDD" id="cd01995">
    <property type="entry name" value="QueC-like"/>
    <property type="match status" value="1"/>
</dbReference>
<dbReference type="GO" id="GO:0016879">
    <property type="term" value="F:ligase activity, forming carbon-nitrogen bonds"/>
    <property type="evidence" value="ECO:0007669"/>
    <property type="project" value="UniProtKB-UniRule"/>
</dbReference>
<comment type="caution">
    <text evidence="12">The sequence shown here is derived from an EMBL/GenBank/DDBJ whole genome shotgun (WGS) entry which is preliminary data.</text>
</comment>
<evidence type="ECO:0000256" key="7">
    <source>
        <dbReference type="ARBA" id="ARBA00022840"/>
    </source>
</evidence>
<dbReference type="Pfam" id="PF06508">
    <property type="entry name" value="QueC"/>
    <property type="match status" value="1"/>
</dbReference>
<keyword evidence="6 11" id="KW-0862">Zinc</keyword>
<accession>A0A2J0KYG7</accession>
<evidence type="ECO:0000313" key="12">
    <source>
        <dbReference type="EMBL" id="PIU40853.1"/>
    </source>
</evidence>
<evidence type="ECO:0000313" key="13">
    <source>
        <dbReference type="Proteomes" id="UP000230052"/>
    </source>
</evidence>
<evidence type="ECO:0000256" key="9">
    <source>
        <dbReference type="ARBA" id="ARBA00039149"/>
    </source>
</evidence>
<dbReference type="GO" id="GO:0005524">
    <property type="term" value="F:ATP binding"/>
    <property type="evidence" value="ECO:0007669"/>
    <property type="project" value="UniProtKB-UniRule"/>
</dbReference>
<comment type="similarity">
    <text evidence="8 11">Belongs to the QueC family.</text>
</comment>
<sequence>MKNAIVLLSGGIDSSTTLYIAKSFGYKCSCLIFDYGQRNKREIVSARKVAKRAGCDFQVLSFKLPWGGSSLLDRNIDIPQHKKPIIKEIPSTYVPARNTIFLSFALSFAEASRAEAIFIGAHTQDYSGYPDCRPVYFKAFKKVADSGTKAGIKGNSIKIFTPLLQKDKTDIIKIGLALKVPYDLTWSCYKGGSRPCGKCDSCLFRINGFKKAGIEDPIIYGKSKNI</sequence>
<comment type="pathway">
    <text evidence="1 11">Purine metabolism; 7-cyano-7-deazaguanine biosynthesis.</text>
</comment>
<dbReference type="Gene3D" id="3.40.50.620">
    <property type="entry name" value="HUPs"/>
    <property type="match status" value="1"/>
</dbReference>
<keyword evidence="5 11" id="KW-0671">Queuosine biosynthesis</keyword>